<dbReference type="Proteomes" id="UP000018144">
    <property type="component" value="Unassembled WGS sequence"/>
</dbReference>
<dbReference type="AlphaFoldDB" id="U4KVW1"/>
<feature type="compositionally biased region" description="Polar residues" evidence="1">
    <location>
        <begin position="199"/>
        <end position="209"/>
    </location>
</feature>
<sequence>MPARAIFIASIAVVAAGAVIYENREKVKDNVKELAELTRAKLAEILRQLADTIGPERREEMLAMGGRGRGRDMGYDNGFDSDNEDCFARDSYSGLRQRGAQQPTVPQDQRTSVVFDQDNEKAYNEKNPLADPAPAPVAPVAPVLAAAAVAVPLATAAAIAVSSPTISSSPPATIIPIPSEPFVRSAIPIPAPPSSTATLQQTPTPASSAFESGYDTAAASVTPTAVVVPEEPFWSIHEWQAATVAESDTASSEPSFAGSDVDGQEEEVDVLSEFGSDGSDGGSEGSERWEEVGSVVSDEFAVGH</sequence>
<evidence type="ECO:0000313" key="2">
    <source>
        <dbReference type="EMBL" id="CCX05136.1"/>
    </source>
</evidence>
<reference evidence="2 3" key="1">
    <citation type="journal article" date="2013" name="PLoS Genet.">
        <title>The genome and development-dependent transcriptomes of Pyronema confluens: a window into fungal evolution.</title>
        <authorList>
            <person name="Traeger S."/>
            <person name="Altegoer F."/>
            <person name="Freitag M."/>
            <person name="Gabaldon T."/>
            <person name="Kempken F."/>
            <person name="Kumar A."/>
            <person name="Marcet-Houben M."/>
            <person name="Poggeler S."/>
            <person name="Stajich J.E."/>
            <person name="Nowrousian M."/>
        </authorList>
    </citation>
    <scope>NUCLEOTIDE SEQUENCE [LARGE SCALE GENOMIC DNA]</scope>
    <source>
        <strain evidence="3">CBS 100304</strain>
        <tissue evidence="2">Vegetative mycelium</tissue>
    </source>
</reference>
<name>U4KVW1_PYROM</name>
<gene>
    <name evidence="2" type="ORF">PCON_04723</name>
</gene>
<feature type="region of interest" description="Disordered" evidence="1">
    <location>
        <begin position="189"/>
        <end position="209"/>
    </location>
</feature>
<dbReference type="OrthoDB" id="10553134at2759"/>
<dbReference type="EMBL" id="HF935235">
    <property type="protein sequence ID" value="CCX05136.1"/>
    <property type="molecule type" value="Genomic_DNA"/>
</dbReference>
<accession>U4KVW1</accession>
<feature type="region of interest" description="Disordered" evidence="1">
    <location>
        <begin position="244"/>
        <end position="304"/>
    </location>
</feature>
<evidence type="ECO:0000256" key="1">
    <source>
        <dbReference type="SAM" id="MobiDB-lite"/>
    </source>
</evidence>
<keyword evidence="3" id="KW-1185">Reference proteome</keyword>
<proteinExistence type="predicted"/>
<evidence type="ECO:0000313" key="3">
    <source>
        <dbReference type="Proteomes" id="UP000018144"/>
    </source>
</evidence>
<organism evidence="2 3">
    <name type="scientific">Pyronema omphalodes (strain CBS 100304)</name>
    <name type="common">Pyronema confluens</name>
    <dbReference type="NCBI Taxonomy" id="1076935"/>
    <lineage>
        <taxon>Eukaryota</taxon>
        <taxon>Fungi</taxon>
        <taxon>Dikarya</taxon>
        <taxon>Ascomycota</taxon>
        <taxon>Pezizomycotina</taxon>
        <taxon>Pezizomycetes</taxon>
        <taxon>Pezizales</taxon>
        <taxon>Pyronemataceae</taxon>
        <taxon>Pyronema</taxon>
    </lineage>
</organism>
<protein>
    <submittedName>
        <fullName evidence="2">Uncharacterized protein</fullName>
    </submittedName>
</protein>